<sequence length="126" mass="14403">MDRDDGLLYQYEVNLVAALAGGTIFIEYFDQGFLSVKIGPGEAISLPNVNEPILRKIDEWCEHQSSWHSGSACDLSSIYSIFDIMKAIEHERKGRYRLYRCWDPHLRPSPQPLPLGHCALSFSKFK</sequence>
<name>A0AAE0MU25_9PEZI</name>
<dbReference type="RefSeq" id="XP_062684332.1">
    <property type="nucleotide sequence ID" value="XM_062829427.1"/>
</dbReference>
<organism evidence="1 2">
    <name type="scientific">Neurospora tetraspora</name>
    <dbReference type="NCBI Taxonomy" id="94610"/>
    <lineage>
        <taxon>Eukaryota</taxon>
        <taxon>Fungi</taxon>
        <taxon>Dikarya</taxon>
        <taxon>Ascomycota</taxon>
        <taxon>Pezizomycotina</taxon>
        <taxon>Sordariomycetes</taxon>
        <taxon>Sordariomycetidae</taxon>
        <taxon>Sordariales</taxon>
        <taxon>Sordariaceae</taxon>
        <taxon>Neurospora</taxon>
    </lineage>
</organism>
<dbReference type="EMBL" id="JAUEPP010000002">
    <property type="protein sequence ID" value="KAK3351037.1"/>
    <property type="molecule type" value="Genomic_DNA"/>
</dbReference>
<evidence type="ECO:0000313" key="2">
    <source>
        <dbReference type="Proteomes" id="UP001278500"/>
    </source>
</evidence>
<dbReference type="AlphaFoldDB" id="A0AAE0MU25"/>
<proteinExistence type="predicted"/>
<dbReference type="InterPro" id="IPR011333">
    <property type="entry name" value="SKP1/BTB/POZ_sf"/>
</dbReference>
<keyword evidence="2" id="KW-1185">Reference proteome</keyword>
<protein>
    <submittedName>
        <fullName evidence="1">Uncharacterized protein</fullName>
    </submittedName>
</protein>
<reference evidence="1" key="1">
    <citation type="journal article" date="2023" name="Mol. Phylogenet. Evol.">
        <title>Genome-scale phylogeny and comparative genomics of the fungal order Sordariales.</title>
        <authorList>
            <person name="Hensen N."/>
            <person name="Bonometti L."/>
            <person name="Westerberg I."/>
            <person name="Brannstrom I.O."/>
            <person name="Guillou S."/>
            <person name="Cros-Aarteil S."/>
            <person name="Calhoun S."/>
            <person name="Haridas S."/>
            <person name="Kuo A."/>
            <person name="Mondo S."/>
            <person name="Pangilinan J."/>
            <person name="Riley R."/>
            <person name="LaButti K."/>
            <person name="Andreopoulos B."/>
            <person name="Lipzen A."/>
            <person name="Chen C."/>
            <person name="Yan M."/>
            <person name="Daum C."/>
            <person name="Ng V."/>
            <person name="Clum A."/>
            <person name="Steindorff A."/>
            <person name="Ohm R.A."/>
            <person name="Martin F."/>
            <person name="Silar P."/>
            <person name="Natvig D.O."/>
            <person name="Lalanne C."/>
            <person name="Gautier V."/>
            <person name="Ament-Velasquez S.L."/>
            <person name="Kruys A."/>
            <person name="Hutchinson M.I."/>
            <person name="Powell A.J."/>
            <person name="Barry K."/>
            <person name="Miller A.N."/>
            <person name="Grigoriev I.V."/>
            <person name="Debuchy R."/>
            <person name="Gladieux P."/>
            <person name="Hiltunen Thoren M."/>
            <person name="Johannesson H."/>
        </authorList>
    </citation>
    <scope>NUCLEOTIDE SEQUENCE</scope>
    <source>
        <strain evidence="1">CBS 560.94</strain>
    </source>
</reference>
<accession>A0AAE0MU25</accession>
<gene>
    <name evidence="1" type="ORF">B0H65DRAFT_546105</name>
</gene>
<comment type="caution">
    <text evidence="1">The sequence shown here is derived from an EMBL/GenBank/DDBJ whole genome shotgun (WGS) entry which is preliminary data.</text>
</comment>
<dbReference type="GeneID" id="87866581"/>
<dbReference type="Proteomes" id="UP001278500">
    <property type="component" value="Unassembled WGS sequence"/>
</dbReference>
<evidence type="ECO:0000313" key="1">
    <source>
        <dbReference type="EMBL" id="KAK3351037.1"/>
    </source>
</evidence>
<dbReference type="SUPFAM" id="SSF54695">
    <property type="entry name" value="POZ domain"/>
    <property type="match status" value="1"/>
</dbReference>
<reference evidence="1" key="2">
    <citation type="submission" date="2023-06" db="EMBL/GenBank/DDBJ databases">
        <authorList>
            <consortium name="Lawrence Berkeley National Laboratory"/>
            <person name="Haridas S."/>
            <person name="Hensen N."/>
            <person name="Bonometti L."/>
            <person name="Westerberg I."/>
            <person name="Brannstrom I.O."/>
            <person name="Guillou S."/>
            <person name="Cros-Aarteil S."/>
            <person name="Calhoun S."/>
            <person name="Kuo A."/>
            <person name="Mondo S."/>
            <person name="Pangilinan J."/>
            <person name="Riley R."/>
            <person name="Labutti K."/>
            <person name="Andreopoulos B."/>
            <person name="Lipzen A."/>
            <person name="Chen C."/>
            <person name="Yanf M."/>
            <person name="Daum C."/>
            <person name="Ng V."/>
            <person name="Clum A."/>
            <person name="Steindorff A."/>
            <person name="Ohm R."/>
            <person name="Martin F."/>
            <person name="Silar P."/>
            <person name="Natvig D."/>
            <person name="Lalanne C."/>
            <person name="Gautier V."/>
            <person name="Ament-Velasquez S.L."/>
            <person name="Kruys A."/>
            <person name="Hutchinson M.I."/>
            <person name="Powell A.J."/>
            <person name="Barry K."/>
            <person name="Miller A.N."/>
            <person name="Grigoriev I.V."/>
            <person name="Debuchy R."/>
            <person name="Gladieux P."/>
            <person name="Thoren M.H."/>
            <person name="Johannesson H."/>
        </authorList>
    </citation>
    <scope>NUCLEOTIDE SEQUENCE</scope>
    <source>
        <strain evidence="1">CBS 560.94</strain>
    </source>
</reference>